<dbReference type="AlphaFoldDB" id="A0A538UBP8"/>
<evidence type="ECO:0000313" key="1">
    <source>
        <dbReference type="EMBL" id="TMQ73332.1"/>
    </source>
</evidence>
<dbReference type="EMBL" id="VBPA01000010">
    <property type="protein sequence ID" value="TMQ73332.1"/>
    <property type="molecule type" value="Genomic_DNA"/>
</dbReference>
<dbReference type="Gene3D" id="1.20.120.450">
    <property type="entry name" value="dinb family like domain"/>
    <property type="match status" value="1"/>
</dbReference>
<dbReference type="SUPFAM" id="SSF109854">
    <property type="entry name" value="DinB/YfiT-like putative metalloenzymes"/>
    <property type="match status" value="1"/>
</dbReference>
<name>A0A538UBP8_UNCEI</name>
<gene>
    <name evidence="1" type="ORF">E6K80_00405</name>
</gene>
<proteinExistence type="predicted"/>
<reference evidence="1 2" key="1">
    <citation type="journal article" date="2019" name="Nat. Microbiol.">
        <title>Mediterranean grassland soil C-N compound turnover is dependent on rainfall and depth, and is mediated by genomically divergent microorganisms.</title>
        <authorList>
            <person name="Diamond S."/>
            <person name="Andeer P.F."/>
            <person name="Li Z."/>
            <person name="Crits-Christoph A."/>
            <person name="Burstein D."/>
            <person name="Anantharaman K."/>
            <person name="Lane K.R."/>
            <person name="Thomas B.C."/>
            <person name="Pan C."/>
            <person name="Northen T.R."/>
            <person name="Banfield J.F."/>
        </authorList>
    </citation>
    <scope>NUCLEOTIDE SEQUENCE [LARGE SCALE GENOMIC DNA]</scope>
    <source>
        <strain evidence="1">WS_10</strain>
    </source>
</reference>
<organism evidence="1 2">
    <name type="scientific">Eiseniibacteriota bacterium</name>
    <dbReference type="NCBI Taxonomy" id="2212470"/>
    <lineage>
        <taxon>Bacteria</taxon>
        <taxon>Candidatus Eiseniibacteriota</taxon>
    </lineage>
</organism>
<dbReference type="InterPro" id="IPR034660">
    <property type="entry name" value="DinB/YfiT-like"/>
</dbReference>
<dbReference type="Pfam" id="PF08020">
    <property type="entry name" value="DUF1706"/>
    <property type="match status" value="1"/>
</dbReference>
<evidence type="ECO:0000313" key="2">
    <source>
        <dbReference type="Proteomes" id="UP000319836"/>
    </source>
</evidence>
<comment type="caution">
    <text evidence="1">The sequence shown here is derived from an EMBL/GenBank/DDBJ whole genome shotgun (WGS) entry which is preliminary data.</text>
</comment>
<protein>
    <submittedName>
        <fullName evidence="1">ClbS/DfsB family four-helix bundle protein</fullName>
    </submittedName>
</protein>
<dbReference type="InterPro" id="IPR012550">
    <property type="entry name" value="DUF1706"/>
</dbReference>
<dbReference type="Proteomes" id="UP000319836">
    <property type="component" value="Unassembled WGS sequence"/>
</dbReference>
<accession>A0A538UBP8</accession>
<sequence length="152" mass="17338">MNRSTLLAVIAAGREHLDAAIADLAAERMLDQIDVTWTRKDVIAHLEAWERRVIENLEMLRRGGEPDGSVTTDELNDRFFACNRDRTLDDVLAGERDAYRAVLAAINGATDEELFDSHHFGWTEGDPFADWLRANTDEHYVEHFEQLTRAAR</sequence>